<dbReference type="Gene3D" id="3.10.450.230">
    <property type="entry name" value="VirB8 protein"/>
    <property type="match status" value="1"/>
</dbReference>
<evidence type="ECO:0000256" key="2">
    <source>
        <dbReference type="ARBA" id="ARBA00022692"/>
    </source>
</evidence>
<accession>A0A0F5MNI0</accession>
<dbReference type="InterPro" id="IPR032710">
    <property type="entry name" value="NTF2-like_dom_sf"/>
</dbReference>
<evidence type="ECO:0000256" key="1">
    <source>
        <dbReference type="ARBA" id="ARBA00004167"/>
    </source>
</evidence>
<sequence length="207" mass="23871">MMKYISPVVEKCYALLLAFVFVIAAAAELIFVNNLYVDNIRFVVPITLDDTIDFQPVIKVLNSPIIGNVDPYEVVAEYLVSNYVKVRESYSYHDLEDQLKKIENNSTKHIFKEFYDSISLNNPNSPVLLYQRSANRIIKIKSSTISDDNSVVVSFDAIIEDKHHNNLETTSWVASVAFSMSDINYILQKNSDKFYFFINNYQVQRVQ</sequence>
<evidence type="ECO:0000259" key="5">
    <source>
        <dbReference type="Pfam" id="PF04335"/>
    </source>
</evidence>
<comment type="caution">
    <text evidence="6">The sequence shown here is derived from an EMBL/GenBank/DDBJ whole genome shotgun (WGS) entry which is preliminary data.</text>
</comment>
<dbReference type="AlphaFoldDB" id="A0A0F5MNI0"/>
<dbReference type="Proteomes" id="UP000033358">
    <property type="component" value="Unassembled WGS sequence"/>
</dbReference>
<dbReference type="EMBL" id="JYHA01000129">
    <property type="protein sequence ID" value="KKB96129.1"/>
    <property type="molecule type" value="Genomic_DNA"/>
</dbReference>
<protein>
    <submittedName>
        <fullName evidence="6">VirB8 protein</fullName>
    </submittedName>
</protein>
<keyword evidence="3" id="KW-1133">Transmembrane helix</keyword>
<dbReference type="SUPFAM" id="SSF54427">
    <property type="entry name" value="NTF2-like"/>
    <property type="match status" value="1"/>
</dbReference>
<dbReference type="GO" id="GO:0016020">
    <property type="term" value="C:membrane"/>
    <property type="evidence" value="ECO:0007669"/>
    <property type="project" value="UniProtKB-SubCell"/>
</dbReference>
<proteinExistence type="predicted"/>
<keyword evidence="7" id="KW-1185">Reference proteome</keyword>
<keyword evidence="2" id="KW-0812">Transmembrane</keyword>
<dbReference type="Pfam" id="PF04335">
    <property type="entry name" value="VirB8"/>
    <property type="match status" value="1"/>
</dbReference>
<reference evidence="6 7" key="1">
    <citation type="submission" date="2015-02" db="EMBL/GenBank/DDBJ databases">
        <title>Single cell genomics of a rare environmental alphaproteobacterium provides unique insights into Rickettsiaceae evolution.</title>
        <authorList>
            <person name="Martijn J."/>
            <person name="Schulz F."/>
            <person name="Zaremba-Niedzwiedzka K."/>
            <person name="Viklund J."/>
            <person name="Stepanauskas R."/>
            <person name="Andersson S.G.E."/>
            <person name="Horn M."/>
            <person name="Guy L."/>
            <person name="Ettema T.J.G."/>
        </authorList>
    </citation>
    <scope>NUCLEOTIDE SEQUENCE [LARGE SCALE GENOMIC DNA]</scope>
    <source>
        <strain evidence="6 7">SCGC AAA041-L04</strain>
    </source>
</reference>
<dbReference type="CDD" id="cd16424">
    <property type="entry name" value="VirB8"/>
    <property type="match status" value="1"/>
</dbReference>
<name>A0A0F5MNI0_9RICK</name>
<keyword evidence="4" id="KW-0472">Membrane</keyword>
<dbReference type="InterPro" id="IPR007430">
    <property type="entry name" value="VirB8"/>
</dbReference>
<evidence type="ECO:0000256" key="3">
    <source>
        <dbReference type="ARBA" id="ARBA00022989"/>
    </source>
</evidence>
<gene>
    <name evidence="6" type="ORF">SZ25_00800</name>
</gene>
<feature type="domain" description="Bacterial virulence protein VirB8" evidence="5">
    <location>
        <begin position="68"/>
        <end position="181"/>
    </location>
</feature>
<organism evidence="6 7">
    <name type="scientific">Candidatus Arcanibacter lacustris</name>
    <dbReference type="NCBI Taxonomy" id="1607817"/>
    <lineage>
        <taxon>Bacteria</taxon>
        <taxon>Pseudomonadati</taxon>
        <taxon>Pseudomonadota</taxon>
        <taxon>Alphaproteobacteria</taxon>
        <taxon>Rickettsiales</taxon>
        <taxon>Candidatus Arcanibacter</taxon>
    </lineage>
</organism>
<comment type="subcellular location">
    <subcellularLocation>
        <location evidence="1">Membrane</location>
        <topology evidence="1">Single-pass membrane protein</topology>
    </subcellularLocation>
</comment>
<evidence type="ECO:0000313" key="7">
    <source>
        <dbReference type="Proteomes" id="UP000033358"/>
    </source>
</evidence>
<evidence type="ECO:0000313" key="6">
    <source>
        <dbReference type="EMBL" id="KKB96129.1"/>
    </source>
</evidence>
<evidence type="ECO:0000256" key="4">
    <source>
        <dbReference type="ARBA" id="ARBA00023136"/>
    </source>
</evidence>